<dbReference type="Pfam" id="PF00534">
    <property type="entry name" value="Glycos_transf_1"/>
    <property type="match status" value="1"/>
</dbReference>
<dbReference type="InterPro" id="IPR001296">
    <property type="entry name" value="Glyco_trans_1"/>
</dbReference>
<feature type="domain" description="Glycosyl transferase family 1" evidence="1">
    <location>
        <begin position="202"/>
        <end position="350"/>
    </location>
</feature>
<name>A0A828Q4T5_ACTPL</name>
<dbReference type="SUPFAM" id="SSF53756">
    <property type="entry name" value="UDP-Glycosyltransferase/glycogen phosphorylase"/>
    <property type="match status" value="1"/>
</dbReference>
<dbReference type="RefSeq" id="WP_005597696.1">
    <property type="nucleotide sequence ID" value="NZ_ADOG01000014.1"/>
</dbReference>
<dbReference type="CDD" id="cd03811">
    <property type="entry name" value="GT4_GT28_WabH-like"/>
    <property type="match status" value="1"/>
</dbReference>
<sequence>MKIVFLHKSLVMGGVERILINYLNLLKNESDLEIEVVLAFETEENIFRKDIPESIKVTYLVDKKHSEYRNSLYLSRKNNILNRLKYKLLNFKWKIECRNKLNSIIKEYDVIINFSNHFDPYINFKDNKPKIRWQHLSLRCLDKKELKKEISYLRRYDRIISICEDMKEEISHIESLRNKIIVLYNPINFDNVLSLANDSIPKVKGEYFIQVARLEEIKNHEVMIDIFYELVKKGIPQNLIIIGNGSCLKKLQAKIEILHLEERCFLLGEIKNPYPYMKNAKLFLHTSKREGLPTVLLESMVLNVPVVSMDCPTGPREILNDGECGVLIPLNDNKKFIDSVFGIHNNDQVISQYKNNIAKHLLKFSEENIRKQLINMLFEVSKE</sequence>
<organism evidence="2 3">
    <name type="scientific">Actinobacillus pleuropneumoniae serovar 6 str. Femo</name>
    <dbReference type="NCBI Taxonomy" id="754256"/>
    <lineage>
        <taxon>Bacteria</taxon>
        <taxon>Pseudomonadati</taxon>
        <taxon>Pseudomonadota</taxon>
        <taxon>Gammaproteobacteria</taxon>
        <taxon>Pasteurellales</taxon>
        <taxon>Pasteurellaceae</taxon>
        <taxon>Actinobacillus</taxon>
    </lineage>
</organism>
<protein>
    <submittedName>
        <fullName evidence="2">Glycosyl transferase, group 1</fullName>
    </submittedName>
</protein>
<evidence type="ECO:0000259" key="1">
    <source>
        <dbReference type="Pfam" id="PF00534"/>
    </source>
</evidence>
<gene>
    <name evidence="2" type="ORF">appser6_11330</name>
</gene>
<evidence type="ECO:0000313" key="3">
    <source>
        <dbReference type="Proteomes" id="UP000005341"/>
    </source>
</evidence>
<dbReference type="GO" id="GO:1901135">
    <property type="term" value="P:carbohydrate derivative metabolic process"/>
    <property type="evidence" value="ECO:0007669"/>
    <property type="project" value="UniProtKB-ARBA"/>
</dbReference>
<keyword evidence="2" id="KW-0808">Transferase</keyword>
<accession>A0A828Q4T5</accession>
<dbReference type="EMBL" id="ADOG01000014">
    <property type="protein sequence ID" value="EFM91959.1"/>
    <property type="molecule type" value="Genomic_DNA"/>
</dbReference>
<dbReference type="GeneID" id="48599212"/>
<dbReference type="PANTHER" id="PTHR12526:SF630">
    <property type="entry name" value="GLYCOSYLTRANSFERASE"/>
    <property type="match status" value="1"/>
</dbReference>
<dbReference type="GO" id="GO:0016757">
    <property type="term" value="F:glycosyltransferase activity"/>
    <property type="evidence" value="ECO:0007669"/>
    <property type="project" value="InterPro"/>
</dbReference>
<dbReference type="PANTHER" id="PTHR12526">
    <property type="entry name" value="GLYCOSYLTRANSFERASE"/>
    <property type="match status" value="1"/>
</dbReference>
<dbReference type="AlphaFoldDB" id="A0A828Q4T5"/>
<proteinExistence type="predicted"/>
<dbReference type="Proteomes" id="UP000005341">
    <property type="component" value="Unassembled WGS sequence"/>
</dbReference>
<reference evidence="2 3" key="1">
    <citation type="journal article" date="2010" name="J. Bacteriol.">
        <title>Comparative genomic characterization of Actinobacillus pleuropneumoniae.</title>
        <authorList>
            <person name="Xu Z."/>
            <person name="Chen X."/>
            <person name="Li L."/>
            <person name="Li T."/>
            <person name="Wang S."/>
            <person name="Chen H."/>
            <person name="Zhou R."/>
        </authorList>
    </citation>
    <scope>NUCLEOTIDE SEQUENCE [LARGE SCALE GENOMIC DNA]</scope>
    <source>
        <strain evidence="2 3">Femo</strain>
    </source>
</reference>
<dbReference type="Gene3D" id="3.40.50.2000">
    <property type="entry name" value="Glycogen Phosphorylase B"/>
    <property type="match status" value="2"/>
</dbReference>
<comment type="caution">
    <text evidence="2">The sequence shown here is derived from an EMBL/GenBank/DDBJ whole genome shotgun (WGS) entry which is preliminary data.</text>
</comment>
<evidence type="ECO:0000313" key="2">
    <source>
        <dbReference type="EMBL" id="EFM91959.1"/>
    </source>
</evidence>